<dbReference type="EMBL" id="CM029051">
    <property type="protein sequence ID" value="KAG2562419.1"/>
    <property type="molecule type" value="Genomic_DNA"/>
</dbReference>
<keyword evidence="3" id="KW-0808">Transferase</keyword>
<dbReference type="GO" id="GO:0030639">
    <property type="term" value="P:polyketide biosynthetic process"/>
    <property type="evidence" value="ECO:0007669"/>
    <property type="project" value="TreeGrafter"/>
</dbReference>
<organism evidence="6 7">
    <name type="scientific">Panicum virgatum</name>
    <name type="common">Blackwell switchgrass</name>
    <dbReference type="NCBI Taxonomy" id="38727"/>
    <lineage>
        <taxon>Eukaryota</taxon>
        <taxon>Viridiplantae</taxon>
        <taxon>Streptophyta</taxon>
        <taxon>Embryophyta</taxon>
        <taxon>Tracheophyta</taxon>
        <taxon>Spermatophyta</taxon>
        <taxon>Magnoliopsida</taxon>
        <taxon>Liliopsida</taxon>
        <taxon>Poales</taxon>
        <taxon>Poaceae</taxon>
        <taxon>PACMAD clade</taxon>
        <taxon>Panicoideae</taxon>
        <taxon>Panicodae</taxon>
        <taxon>Paniceae</taxon>
        <taxon>Panicinae</taxon>
        <taxon>Panicum</taxon>
        <taxon>Panicum sect. Hiantes</taxon>
    </lineage>
</organism>
<feature type="domain" description="Chalcone/stilbene synthase C-terminal" evidence="5">
    <location>
        <begin position="247"/>
        <end position="390"/>
    </location>
</feature>
<keyword evidence="3" id="KW-0012">Acyltransferase</keyword>
<dbReference type="PIRSF" id="PIRSF000451">
    <property type="entry name" value="PKS_III"/>
    <property type="match status" value="1"/>
</dbReference>
<dbReference type="InterPro" id="IPR016039">
    <property type="entry name" value="Thiolase-like"/>
</dbReference>
<evidence type="ECO:0000313" key="7">
    <source>
        <dbReference type="Proteomes" id="UP000823388"/>
    </source>
</evidence>
<evidence type="ECO:0000256" key="3">
    <source>
        <dbReference type="RuleBase" id="RU003633"/>
    </source>
</evidence>
<protein>
    <submittedName>
        <fullName evidence="6">Uncharacterized protein</fullName>
    </submittedName>
</protein>
<evidence type="ECO:0000256" key="1">
    <source>
        <dbReference type="ARBA" id="ARBA00005531"/>
    </source>
</evidence>
<dbReference type="PANTHER" id="PTHR11877">
    <property type="entry name" value="HYDROXYMETHYLGLUTARYL-COA SYNTHASE"/>
    <property type="match status" value="1"/>
</dbReference>
<dbReference type="InterPro" id="IPR011141">
    <property type="entry name" value="Polyketide_synthase_type-III"/>
</dbReference>
<dbReference type="AlphaFoldDB" id="A0A8T0PP94"/>
<dbReference type="InterPro" id="IPR001099">
    <property type="entry name" value="Chalcone/stilbene_synt_N"/>
</dbReference>
<dbReference type="Pfam" id="PF00195">
    <property type="entry name" value="Chal_sti_synt_N"/>
    <property type="match status" value="1"/>
</dbReference>
<evidence type="ECO:0000313" key="6">
    <source>
        <dbReference type="EMBL" id="KAG2562419.1"/>
    </source>
</evidence>
<comment type="similarity">
    <text evidence="1 3">Belongs to the thiolase-like superfamily. Chalcone/stilbene synthases family.</text>
</comment>
<name>A0A8T0PP94_PANVG</name>
<reference evidence="6" key="1">
    <citation type="submission" date="2020-05" db="EMBL/GenBank/DDBJ databases">
        <title>WGS assembly of Panicum virgatum.</title>
        <authorList>
            <person name="Lovell J.T."/>
            <person name="Jenkins J."/>
            <person name="Shu S."/>
            <person name="Juenger T.E."/>
            <person name="Schmutz J."/>
        </authorList>
    </citation>
    <scope>NUCLEOTIDE SEQUENCE</scope>
    <source>
        <strain evidence="6">AP13</strain>
    </source>
</reference>
<dbReference type="Proteomes" id="UP000823388">
    <property type="component" value="Chromosome 8K"/>
</dbReference>
<sequence>MAPSAHPDTVLCDIHQRQRADGPAAILAIGVAYPTNCIHQDDFTDWYFRVTKSDHLTELKAKMKKICAKSGVKKRHFYHTEEMIGSHPEIIDRAAPSLGARQGIAAAAAHSLAAAAASRAIAAWGRPAAAVTHLVVCTNAGVHEPGADLRLAGLLGLPPAVRRTLLYLHGCSAGVAALRVAKDIAENNRGSRVLVACTQANILMFCAPENAHIDHLVAMALFGDGAGAVVVGADPAGPGGERPVFHMVSASQTTLPGTEHAVVMNLTESGFTSSRLSVEVPRLVQGSIERCLVGTLAPLGLRPDAGGDGGWNGLFWAVHPGGRAVLDTYEAALGLEPGKLAASRHVLREYGNMSGATVIFVLDEIRRRRQDGSSGKEEGKDCEWGLGSHVGARAGTHNGDCSVTHATGRRPG</sequence>
<dbReference type="InterPro" id="IPR012328">
    <property type="entry name" value="Chalcone/stilbene_synt_C"/>
</dbReference>
<evidence type="ECO:0000256" key="2">
    <source>
        <dbReference type="PIRSR" id="PIRSR000451-1"/>
    </source>
</evidence>
<evidence type="ECO:0000259" key="4">
    <source>
        <dbReference type="Pfam" id="PF00195"/>
    </source>
</evidence>
<dbReference type="FunFam" id="3.40.47.10:FF:000025">
    <property type="entry name" value="Chalcone synthase 2"/>
    <property type="match status" value="1"/>
</dbReference>
<dbReference type="Pfam" id="PF02797">
    <property type="entry name" value="Chal_sti_synt_C"/>
    <property type="match status" value="1"/>
</dbReference>
<dbReference type="GO" id="GO:0016747">
    <property type="term" value="F:acyltransferase activity, transferring groups other than amino-acyl groups"/>
    <property type="evidence" value="ECO:0007669"/>
    <property type="project" value="InterPro"/>
</dbReference>
<dbReference type="PANTHER" id="PTHR11877:SF60">
    <property type="entry name" value="TYPE III POLYKETIDE SYNTHASE B"/>
    <property type="match status" value="1"/>
</dbReference>
<accession>A0A8T0PP94</accession>
<dbReference type="Gene3D" id="3.40.47.10">
    <property type="match status" value="2"/>
</dbReference>
<comment type="caution">
    <text evidence="6">The sequence shown here is derived from an EMBL/GenBank/DDBJ whole genome shotgun (WGS) entry which is preliminary data.</text>
</comment>
<evidence type="ECO:0000259" key="5">
    <source>
        <dbReference type="Pfam" id="PF02797"/>
    </source>
</evidence>
<feature type="active site" description="Acyl-thioester intermediate" evidence="2">
    <location>
        <position position="171"/>
    </location>
</feature>
<keyword evidence="7" id="KW-1185">Reference proteome</keyword>
<gene>
    <name evidence="6" type="ORF">PVAP13_8KG333301</name>
</gene>
<proteinExistence type="inferred from homology"/>
<dbReference type="SUPFAM" id="SSF53901">
    <property type="entry name" value="Thiolase-like"/>
    <property type="match status" value="2"/>
</dbReference>
<dbReference type="CDD" id="cd00831">
    <property type="entry name" value="CHS_like"/>
    <property type="match status" value="1"/>
</dbReference>
<feature type="domain" description="Chalcone/stilbene synthase N-terminal" evidence="4">
    <location>
        <begin position="14"/>
        <end position="235"/>
    </location>
</feature>